<evidence type="ECO:0000313" key="1">
    <source>
        <dbReference type="EMBL" id="KIO74896.1"/>
    </source>
</evidence>
<name>A0A0D0GKI7_9SPHI</name>
<sequence>MHCQLKKTKLPVVRTNLKLLLQITEDFWKRLLTKSGEGTIIFTNSDNGPKLYTDLIKAYLKNKGQAIIDIEIITS</sequence>
<proteinExistence type="predicted"/>
<organism evidence="1 2">
    <name type="scientific">Pedobacter lusitanus</name>
    <dbReference type="NCBI Taxonomy" id="1503925"/>
    <lineage>
        <taxon>Bacteria</taxon>
        <taxon>Pseudomonadati</taxon>
        <taxon>Bacteroidota</taxon>
        <taxon>Sphingobacteriia</taxon>
        <taxon>Sphingobacteriales</taxon>
        <taxon>Sphingobacteriaceae</taxon>
        <taxon>Pedobacter</taxon>
    </lineage>
</organism>
<accession>A0A0D0GKI7</accession>
<evidence type="ECO:0000313" key="2">
    <source>
        <dbReference type="Proteomes" id="UP000032049"/>
    </source>
</evidence>
<dbReference type="AlphaFoldDB" id="A0A0D0GKI7"/>
<comment type="caution">
    <text evidence="1">The sequence shown here is derived from an EMBL/GenBank/DDBJ whole genome shotgun (WGS) entry which is preliminary data.</text>
</comment>
<dbReference type="Proteomes" id="UP000032049">
    <property type="component" value="Unassembled WGS sequence"/>
</dbReference>
<dbReference type="EMBL" id="JXRA01000127">
    <property type="protein sequence ID" value="KIO74896.1"/>
    <property type="molecule type" value="Genomic_DNA"/>
</dbReference>
<protein>
    <submittedName>
        <fullName evidence="1">Uncharacterized protein</fullName>
    </submittedName>
</protein>
<reference evidence="1 2" key="1">
    <citation type="submission" date="2015-01" db="EMBL/GenBank/DDBJ databases">
        <title>Draft genome sequence of Pedobacter sp. NL19 isolated from sludge of an effluent treatment pond in an abandoned uranium mine.</title>
        <authorList>
            <person name="Santos T."/>
            <person name="Caetano T."/>
            <person name="Covas C."/>
            <person name="Cruz A."/>
            <person name="Mendo S."/>
        </authorList>
    </citation>
    <scope>NUCLEOTIDE SEQUENCE [LARGE SCALE GENOMIC DNA]</scope>
    <source>
        <strain evidence="1 2">NL19</strain>
    </source>
</reference>
<keyword evidence="2" id="KW-1185">Reference proteome</keyword>
<gene>
    <name evidence="1" type="ORF">TH53_23720</name>
</gene>